<comment type="subcellular location">
    <subcellularLocation>
        <location evidence="1">Cell membrane</location>
        <topology evidence="1">Multi-pass membrane protein</topology>
    </subcellularLocation>
</comment>
<dbReference type="InterPro" id="IPR050545">
    <property type="entry name" value="Mycobact_MmpL"/>
</dbReference>
<evidence type="ECO:0000313" key="7">
    <source>
        <dbReference type="EMBL" id="SDH14787.1"/>
    </source>
</evidence>
<accession>A0A1G8A1T2</accession>
<keyword evidence="3" id="KW-0812">Transmembrane</keyword>
<dbReference type="PANTHER" id="PTHR33406:SF13">
    <property type="entry name" value="MEMBRANE PROTEIN YDFJ"/>
    <property type="match status" value="1"/>
</dbReference>
<dbReference type="SUPFAM" id="SSF82866">
    <property type="entry name" value="Multidrug efflux transporter AcrB transmembrane domain"/>
    <property type="match status" value="2"/>
</dbReference>
<dbReference type="PANTHER" id="PTHR33406">
    <property type="entry name" value="MEMBRANE PROTEIN MJ1562-RELATED"/>
    <property type="match status" value="1"/>
</dbReference>
<dbReference type="Pfam" id="PF03176">
    <property type="entry name" value="MMPL"/>
    <property type="match status" value="2"/>
</dbReference>
<keyword evidence="5" id="KW-0472">Membrane</keyword>
<reference evidence="8" key="1">
    <citation type="submission" date="2016-10" db="EMBL/GenBank/DDBJ databases">
        <authorList>
            <person name="Varghese N."/>
            <person name="Submissions S."/>
        </authorList>
    </citation>
    <scope>NUCLEOTIDE SEQUENCE [LARGE SCALE GENOMIC DNA]</scope>
    <source>
        <strain evidence="8">BP1-148</strain>
    </source>
</reference>
<keyword evidence="8" id="KW-1185">Reference proteome</keyword>
<dbReference type="STRING" id="645274.SAMN04487901_11813"/>
<evidence type="ECO:0000256" key="3">
    <source>
        <dbReference type="ARBA" id="ARBA00022692"/>
    </source>
</evidence>
<dbReference type="AlphaFoldDB" id="A0A1G8A1T2"/>
<sequence>MKIEQINELFARFAGQLLRRRWLVLATFVLVMIVSVIGMKRMVKETSFDDYFIEDDPMLVMTDEFKSHFGNDYYVGVLTQCDNHFTKENLATLRALSNELLDSLSYADKVTSLTDIEFMVGSDEGMTIEQIVPDEIPEDGSAAMDSVRKRAFSKPHVARKLISQDGRLSWIMVKLRTFPKDSVWKQQGTVAPDIITGQEVERIIKKPAYASLHPKGTGMPYVTNCKTVYIGQEMSRLMMIATIVCMLVMLCMTRSLRGVLAPIISVVGGLFITYGIAGWTKMYVDSTVLMIPTILAFAVAIAYNIHIFSYFRGRMRIHGERRKAVIETLREIGWSVFFCGFTTLVSLLSFLVIPIRPMHCVGVISSMSVLFVLLTSLIISPVLLSFGKNKRVKADVTQTSDISHQTSALPPDTRWTAAMVRLSDIVLRNPKKIGWSFLVVCLVLCVGLWKIEAAFDIERTMGEDVPYVKEVMDVGRSELGSLYSYDLIVELPHDDEAKEPENLRRLDQLQQQVNTYDLTKRTTSILDILKDLNQTLNDGDTARFCIPDTEEEVAQEILLYENAGGTESEYWVDYDYRRLRLMVEISDFNSAQVEREMARIQQDAQKLFPGAKITTVGNIPQYVTMMQYLVRGQMLSFVISILIIGIILMIAFQSIRVGLIGLVPNMMPAVFVGGYMGWMGVPLDMMTATLLPMMLGMAVDDTIHFINHSKLEFDRTHHYREAIRRTFRVVGVAIVITSIITSAVFAGFCTSACTMCINFGLMAIIGILSALAADLLVTPILVSKCKVFGKIKD</sequence>
<dbReference type="InterPro" id="IPR000731">
    <property type="entry name" value="SSD"/>
</dbReference>
<evidence type="ECO:0000256" key="2">
    <source>
        <dbReference type="ARBA" id="ARBA00022475"/>
    </source>
</evidence>
<dbReference type="GO" id="GO:0005886">
    <property type="term" value="C:plasma membrane"/>
    <property type="evidence" value="ECO:0007669"/>
    <property type="project" value="UniProtKB-SubCell"/>
</dbReference>
<feature type="domain" description="SSD" evidence="6">
    <location>
        <begin position="260"/>
        <end position="386"/>
    </location>
</feature>
<dbReference type="InterPro" id="IPR004869">
    <property type="entry name" value="MMPL_dom"/>
</dbReference>
<evidence type="ECO:0000259" key="6">
    <source>
        <dbReference type="PROSITE" id="PS50156"/>
    </source>
</evidence>
<protein>
    <recommendedName>
        <fullName evidence="6">SSD domain-containing protein</fullName>
    </recommendedName>
</protein>
<dbReference type="PROSITE" id="PS50156">
    <property type="entry name" value="SSD"/>
    <property type="match status" value="1"/>
</dbReference>
<proteinExistence type="predicted"/>
<evidence type="ECO:0000256" key="5">
    <source>
        <dbReference type="ARBA" id="ARBA00023136"/>
    </source>
</evidence>
<gene>
    <name evidence="7" type="ORF">SAMN04487901_11813</name>
</gene>
<dbReference type="RefSeq" id="WP_091818855.1">
    <property type="nucleotide sequence ID" value="NZ_FNCQ01000018.1"/>
</dbReference>
<evidence type="ECO:0000256" key="1">
    <source>
        <dbReference type="ARBA" id="ARBA00004651"/>
    </source>
</evidence>
<name>A0A1G8A1T2_9BACT</name>
<dbReference type="EMBL" id="FNCQ01000018">
    <property type="protein sequence ID" value="SDH14787.1"/>
    <property type="molecule type" value="Genomic_DNA"/>
</dbReference>
<evidence type="ECO:0000256" key="4">
    <source>
        <dbReference type="ARBA" id="ARBA00022989"/>
    </source>
</evidence>
<keyword evidence="4" id="KW-1133">Transmembrane helix</keyword>
<evidence type="ECO:0000313" key="8">
    <source>
        <dbReference type="Proteomes" id="UP000198779"/>
    </source>
</evidence>
<keyword evidence="2" id="KW-1003">Cell membrane</keyword>
<dbReference type="Gene3D" id="1.20.1640.10">
    <property type="entry name" value="Multidrug efflux transporter AcrB transmembrane domain"/>
    <property type="match status" value="2"/>
</dbReference>
<organism evidence="7 8">
    <name type="scientific">Prevotella communis</name>
    <dbReference type="NCBI Taxonomy" id="2913614"/>
    <lineage>
        <taxon>Bacteria</taxon>
        <taxon>Pseudomonadati</taxon>
        <taxon>Bacteroidota</taxon>
        <taxon>Bacteroidia</taxon>
        <taxon>Bacteroidales</taxon>
        <taxon>Prevotellaceae</taxon>
        <taxon>Prevotella</taxon>
    </lineage>
</organism>
<dbReference type="Proteomes" id="UP000198779">
    <property type="component" value="Unassembled WGS sequence"/>
</dbReference>